<dbReference type="Proteomes" id="UP000321580">
    <property type="component" value="Unassembled WGS sequence"/>
</dbReference>
<sequence>MPAYATFDFSAFPLARVTFTGAPADEGNFSDYLSSLEQPYLRASPFVYLFDARQAAFPSLRYQRQQAEWLNSHAQLMKAYCKGTAYLIQQPLLRIALKGIFAIQSQPVPYVVTGTEAEALSWAAAQLPGLNPGQPPV</sequence>
<dbReference type="AlphaFoldDB" id="A0A5C6RZ64"/>
<organism evidence="1 2">
    <name type="scientific">Phaeodactylibacter luteus</name>
    <dbReference type="NCBI Taxonomy" id="1564516"/>
    <lineage>
        <taxon>Bacteria</taxon>
        <taxon>Pseudomonadati</taxon>
        <taxon>Bacteroidota</taxon>
        <taxon>Saprospiria</taxon>
        <taxon>Saprospirales</taxon>
        <taxon>Haliscomenobacteraceae</taxon>
        <taxon>Phaeodactylibacter</taxon>
    </lineage>
</organism>
<protein>
    <submittedName>
        <fullName evidence="1">STAS/SEC14 domain-containing protein</fullName>
    </submittedName>
</protein>
<dbReference type="OrthoDB" id="6322581at2"/>
<dbReference type="RefSeq" id="WP_147166152.1">
    <property type="nucleotide sequence ID" value="NZ_VOOR01000006.1"/>
</dbReference>
<evidence type="ECO:0000313" key="2">
    <source>
        <dbReference type="Proteomes" id="UP000321580"/>
    </source>
</evidence>
<gene>
    <name evidence="1" type="ORF">FRY97_04040</name>
</gene>
<evidence type="ECO:0000313" key="1">
    <source>
        <dbReference type="EMBL" id="TXB67571.1"/>
    </source>
</evidence>
<dbReference type="EMBL" id="VOOR01000006">
    <property type="protein sequence ID" value="TXB67571.1"/>
    <property type="molecule type" value="Genomic_DNA"/>
</dbReference>
<reference evidence="1 2" key="1">
    <citation type="submission" date="2019-08" db="EMBL/GenBank/DDBJ databases">
        <title>Genome of Phaeodactylibacter luteus.</title>
        <authorList>
            <person name="Bowman J.P."/>
        </authorList>
    </citation>
    <scope>NUCLEOTIDE SEQUENCE [LARGE SCALE GENOMIC DNA]</scope>
    <source>
        <strain evidence="1 2">KCTC 42180</strain>
    </source>
</reference>
<keyword evidence="2" id="KW-1185">Reference proteome</keyword>
<name>A0A5C6RZ64_9BACT</name>
<accession>A0A5C6RZ64</accession>
<comment type="caution">
    <text evidence="1">The sequence shown here is derived from an EMBL/GenBank/DDBJ whole genome shotgun (WGS) entry which is preliminary data.</text>
</comment>
<proteinExistence type="predicted"/>